<dbReference type="PANTHER" id="PTHR12029:SF11">
    <property type="entry name" value="METHYLTRANSFERASE TARBP1-RELATED"/>
    <property type="match status" value="1"/>
</dbReference>
<evidence type="ECO:0000256" key="2">
    <source>
        <dbReference type="ARBA" id="ARBA00022679"/>
    </source>
</evidence>
<sequence length="1320" mass="147821">MTTDIILDLLSEELKVQAFKSCLERLRTAQPLDLETLRVCIKLRPSEDATAKPGSSVKTTQSASPFSASQDQEDASATARLVEKQTLNASLCDLLLVRIPHEKVDSNHLYRLAEILCSDGPFAHLLFRNNINKALAALVPQLSGHAHDEHVHDDHEPESNLRQAARTAASYLTLIKCSYWLPSDRSHIIDQGSLELLSRFVGLTATTEIALEAISAFLSLLKRGEPVVVAPTTTDTESWLRFESSTGQVVLSGSIIDSSLWDQLTTVELSYQTKSESAVPCKQPSMVFRAWFQWISQAVIDDLQLDCLQNNLYWERLRTGLLYGHADQRKYCIGIIRQSLLAAQRDIDTDFIRYCLTERVAYLKAFEQYSALFETIVLDRYANQVQACLPELTKLLEAKLTPMMISTLLSAALSPMVQDGVRKLVGNWYMEHVIKIQGNIEGHLQFLLDGFLPWATTGELFTTTVVATRESTVSVHGMSLSNLIARFVYDSQVTTRRANSRESNSPVVQSAAVDRRAVIIGVLDFILDSEGKMFQFSILYLLEGLVKGLQMCAEDLPLGVPLTSAEIDKISRISRLPGLPEIAGDLYREYCAQICDLTSSGWRDIDMLAYQQILHGALKLTTPVESRARVENSGPRAESPMTLQDIRNDLESSHHHCIQGENFAIMCKKLTKILDRTDSTSISYSDLYLILDAFWEETDRRQFIRPVAIHIPRLLFHPTCAQVCIAQQSELDGATSNHDLSALLLKALDRLQSLAEGRIYILSTLAMSVRRAVLAYPELIGVLQLETYILHFLNNPPTIKSEFLFEVIAAEKLQQTRPHRSYKAYYGSREWYAYAAIFDLLQHFPEQQTEAAKRVFDSLLEPWKNQRPGAPIISRWKNVLQLQAMLLLVDFCVPLSDADTYLTYLRHALTLEAWPRYRFLLEWITARIYNRCPGKASQILEDFSKLDENSSTHIASLMKLAVLVAPLESENFSVTYMNHLTSLAASPKVQIRHESNYAIPIIFDLASSRNWKRITDNPPIRNLDGFIRSLDKFQATPWTIRTLKLDAVDDFTLVNIIQGQYLTIESPEKARVAYEDFIALHEDDRMSGVAVPPERIPLGERLPSKNVTDNQVTRVAPQQAVSRPTGASPTFFQTKSGFDLSSLHPHAGPPSEQNQRPASVILVASLIENCTNVGGLSRVAESFGLEALYIGDLRQTAHKDFKATSVTSEKHFPIHELKAGGVPDFLIAMKRNGYVAVGIEQTDQSSILGTEDTGNASLGILPRKCVLVLGSEKGGITAEVLAALDRCVEIRTVGVTRSLNVQTAGGIALYEWWRKWYGKH</sequence>
<dbReference type="STRING" id="321614.Q0UCZ7"/>
<dbReference type="InterPro" id="IPR044748">
    <property type="entry name" value="Trm3/TARBP1_C"/>
</dbReference>
<accession>Q0UCZ7</accession>
<dbReference type="InterPro" id="IPR029028">
    <property type="entry name" value="Alpha/beta_knot_MTases"/>
</dbReference>
<dbReference type="RefSeq" id="XP_001800641.1">
    <property type="nucleotide sequence ID" value="XM_001800589.1"/>
</dbReference>
<dbReference type="Pfam" id="PF00588">
    <property type="entry name" value="SpoU_methylase"/>
    <property type="match status" value="1"/>
</dbReference>
<organism evidence="5 6">
    <name type="scientific">Phaeosphaeria nodorum (strain SN15 / ATCC MYA-4574 / FGSC 10173)</name>
    <name type="common">Glume blotch fungus</name>
    <name type="synonym">Parastagonospora nodorum</name>
    <dbReference type="NCBI Taxonomy" id="321614"/>
    <lineage>
        <taxon>Eukaryota</taxon>
        <taxon>Fungi</taxon>
        <taxon>Dikarya</taxon>
        <taxon>Ascomycota</taxon>
        <taxon>Pezizomycotina</taxon>
        <taxon>Dothideomycetes</taxon>
        <taxon>Pleosporomycetidae</taxon>
        <taxon>Pleosporales</taxon>
        <taxon>Pleosporineae</taxon>
        <taxon>Phaeosphaeriaceae</taxon>
        <taxon>Parastagonospora</taxon>
    </lineage>
</organism>
<dbReference type="GO" id="GO:0003723">
    <property type="term" value="F:RNA binding"/>
    <property type="evidence" value="ECO:0007669"/>
    <property type="project" value="InterPro"/>
</dbReference>
<feature type="domain" description="tRNA/rRNA methyltransferase SpoU type" evidence="4">
    <location>
        <begin position="1160"/>
        <end position="1310"/>
    </location>
</feature>
<feature type="compositionally biased region" description="Polar residues" evidence="3">
    <location>
        <begin position="56"/>
        <end position="70"/>
    </location>
</feature>
<reference evidence="6" key="1">
    <citation type="journal article" date="2007" name="Plant Cell">
        <title>Dothideomycete-plant interactions illuminated by genome sequencing and EST analysis of the wheat pathogen Stagonospora nodorum.</title>
        <authorList>
            <person name="Hane J.K."/>
            <person name="Lowe R.G."/>
            <person name="Solomon P.S."/>
            <person name="Tan K.C."/>
            <person name="Schoch C.L."/>
            <person name="Spatafora J.W."/>
            <person name="Crous P.W."/>
            <person name="Kodira C."/>
            <person name="Birren B.W."/>
            <person name="Galagan J.E."/>
            <person name="Torriani S.F."/>
            <person name="McDonald B.A."/>
            <person name="Oliver R.P."/>
        </authorList>
    </citation>
    <scope>NUCLEOTIDE SEQUENCE [LARGE SCALE GENOMIC DNA]</scope>
    <source>
        <strain evidence="6">SN15 / ATCC MYA-4574 / FGSC 10173</strain>
    </source>
</reference>
<protein>
    <recommendedName>
        <fullName evidence="4">tRNA/rRNA methyltransferase SpoU type domain-containing protein</fullName>
    </recommendedName>
</protein>
<keyword evidence="1" id="KW-0489">Methyltransferase</keyword>
<dbReference type="GeneID" id="5977547"/>
<dbReference type="Proteomes" id="UP000001055">
    <property type="component" value="Unassembled WGS sequence"/>
</dbReference>
<dbReference type="eggNOG" id="KOG0839">
    <property type="taxonomic scope" value="Eukaryota"/>
</dbReference>
<dbReference type="CDD" id="cd18091">
    <property type="entry name" value="SpoU-like_TRM3-like"/>
    <property type="match status" value="1"/>
</dbReference>
<feature type="region of interest" description="Disordered" evidence="3">
    <location>
        <begin position="48"/>
        <end position="77"/>
    </location>
</feature>
<evidence type="ECO:0000259" key="4">
    <source>
        <dbReference type="Pfam" id="PF00588"/>
    </source>
</evidence>
<dbReference type="EMBL" id="CH445340">
    <property type="protein sequence ID" value="EAT82702.2"/>
    <property type="molecule type" value="Genomic_DNA"/>
</dbReference>
<dbReference type="HOGENOM" id="CLU_005519_0_0_1"/>
<dbReference type="InParanoid" id="Q0UCZ7"/>
<keyword evidence="2" id="KW-0808">Transferase</keyword>
<evidence type="ECO:0000313" key="5">
    <source>
        <dbReference type="EMBL" id="EAT82702.2"/>
    </source>
</evidence>
<dbReference type="InterPro" id="IPR001537">
    <property type="entry name" value="SpoU_MeTrfase"/>
</dbReference>
<proteinExistence type="predicted"/>
<dbReference type="GO" id="GO:0016423">
    <property type="term" value="F:tRNA (guanine) methyltransferase activity"/>
    <property type="evidence" value="ECO:0000318"/>
    <property type="project" value="GO_Central"/>
</dbReference>
<evidence type="ECO:0000256" key="3">
    <source>
        <dbReference type="SAM" id="MobiDB-lite"/>
    </source>
</evidence>
<dbReference type="InterPro" id="IPR029026">
    <property type="entry name" value="tRNA_m1G_MTases_N"/>
</dbReference>
<dbReference type="InterPro" id="IPR045330">
    <property type="entry name" value="TRM3/TARBP1"/>
</dbReference>
<dbReference type="VEuPathDB" id="FungiDB:JI435_103670"/>
<dbReference type="PANTHER" id="PTHR12029">
    <property type="entry name" value="RNA METHYLTRANSFERASE"/>
    <property type="match status" value="1"/>
</dbReference>
<evidence type="ECO:0000256" key="1">
    <source>
        <dbReference type="ARBA" id="ARBA00022603"/>
    </source>
</evidence>
<dbReference type="SUPFAM" id="SSF75217">
    <property type="entry name" value="alpha/beta knot"/>
    <property type="match status" value="1"/>
</dbReference>
<name>Q0UCZ7_PHANO</name>
<dbReference type="GO" id="GO:0030488">
    <property type="term" value="P:tRNA methylation"/>
    <property type="evidence" value="ECO:0000318"/>
    <property type="project" value="GO_Central"/>
</dbReference>
<evidence type="ECO:0000313" key="6">
    <source>
        <dbReference type="Proteomes" id="UP000001055"/>
    </source>
</evidence>
<dbReference type="FunFam" id="3.40.1280.10:FF:000070">
    <property type="entry name" value="AGAP005864-PA"/>
    <property type="match status" value="1"/>
</dbReference>
<gene>
    <name evidence="5" type="ORF">SNOG_10367</name>
</gene>
<dbReference type="Gene3D" id="3.40.1280.10">
    <property type="match status" value="1"/>
</dbReference>
<dbReference type="KEGG" id="pno:SNOG_10367"/>